<evidence type="ECO:0000313" key="3">
    <source>
        <dbReference type="Proteomes" id="UP000499080"/>
    </source>
</evidence>
<reference evidence="1 3" key="1">
    <citation type="journal article" date="2019" name="Sci. Rep.">
        <title>Orb-weaving spider Araneus ventricosus genome elucidates the spidroin gene catalogue.</title>
        <authorList>
            <person name="Kono N."/>
            <person name="Nakamura H."/>
            <person name="Ohtoshi R."/>
            <person name="Moran D.A.P."/>
            <person name="Shinohara A."/>
            <person name="Yoshida Y."/>
            <person name="Fujiwara M."/>
            <person name="Mori M."/>
            <person name="Tomita M."/>
            <person name="Arakawa K."/>
        </authorList>
    </citation>
    <scope>NUCLEOTIDE SEQUENCE [LARGE SCALE GENOMIC DNA]</scope>
</reference>
<keyword evidence="3" id="KW-1185">Reference proteome</keyword>
<name>A0A4Y2WPD4_ARAVE</name>
<dbReference type="EMBL" id="BGPR01062355">
    <property type="protein sequence ID" value="GBO37807.1"/>
    <property type="molecule type" value="Genomic_DNA"/>
</dbReference>
<protein>
    <submittedName>
        <fullName evidence="1">Uncharacterized protein</fullName>
    </submittedName>
</protein>
<accession>A0A4Y2WPD4</accession>
<comment type="caution">
    <text evidence="1">The sequence shown here is derived from an EMBL/GenBank/DDBJ whole genome shotgun (WGS) entry which is preliminary data.</text>
</comment>
<organism evidence="1 3">
    <name type="scientific">Araneus ventricosus</name>
    <name type="common">Orbweaver spider</name>
    <name type="synonym">Epeira ventricosa</name>
    <dbReference type="NCBI Taxonomy" id="182803"/>
    <lineage>
        <taxon>Eukaryota</taxon>
        <taxon>Metazoa</taxon>
        <taxon>Ecdysozoa</taxon>
        <taxon>Arthropoda</taxon>
        <taxon>Chelicerata</taxon>
        <taxon>Arachnida</taxon>
        <taxon>Araneae</taxon>
        <taxon>Araneomorphae</taxon>
        <taxon>Entelegynae</taxon>
        <taxon>Araneoidea</taxon>
        <taxon>Araneidae</taxon>
        <taxon>Araneus</taxon>
    </lineage>
</organism>
<evidence type="ECO:0000313" key="1">
    <source>
        <dbReference type="EMBL" id="GBO37807.1"/>
    </source>
</evidence>
<evidence type="ECO:0000313" key="2">
    <source>
        <dbReference type="EMBL" id="GBO37808.1"/>
    </source>
</evidence>
<sequence>MDDKRIKRKMVKTDADAAHAQAMELLELNTSSSYTETDVITLEYQSQNRLDFPTLARECDRCGISDRAAASFAGAVLQDIGIVHEGETARAVDRNKIRRQLEKLQNAVAESTKLAVSWSLLTGSYFDRRKVNTKVVIKKDTKYCPKATTTKEEHYTIVNEPNSVYIGHVTAETGGAKAIKEAILNFFV</sequence>
<dbReference type="OrthoDB" id="8058698at2759"/>
<dbReference type="EMBL" id="BGPR01062356">
    <property type="protein sequence ID" value="GBO37808.1"/>
    <property type="molecule type" value="Genomic_DNA"/>
</dbReference>
<gene>
    <name evidence="1" type="ORF">AVEN_58737_1</name>
    <name evidence="2" type="ORF">AVEN_75059_1</name>
</gene>
<proteinExistence type="predicted"/>
<dbReference type="Proteomes" id="UP000499080">
    <property type="component" value="Unassembled WGS sequence"/>
</dbReference>
<dbReference type="AlphaFoldDB" id="A0A4Y2WPD4"/>